<proteinExistence type="predicted"/>
<sequence>MWCLEYSAVQGQRPKWEKGECHLGRFVILVVSMRQSRSGSLRSFGMERRRELSARL</sequence>
<name>M2YLU4_DOTSN</name>
<reference evidence="1 2" key="2">
    <citation type="journal article" date="2012" name="PLoS Pathog.">
        <title>Diverse lifestyles and strategies of plant pathogenesis encoded in the genomes of eighteen Dothideomycetes fungi.</title>
        <authorList>
            <person name="Ohm R.A."/>
            <person name="Feau N."/>
            <person name="Henrissat B."/>
            <person name="Schoch C.L."/>
            <person name="Horwitz B.A."/>
            <person name="Barry K.W."/>
            <person name="Condon B.J."/>
            <person name="Copeland A.C."/>
            <person name="Dhillon B."/>
            <person name="Glaser F."/>
            <person name="Hesse C.N."/>
            <person name="Kosti I."/>
            <person name="LaButti K."/>
            <person name="Lindquist E.A."/>
            <person name="Lucas S."/>
            <person name="Salamov A.A."/>
            <person name="Bradshaw R.E."/>
            <person name="Ciuffetti L."/>
            <person name="Hamelin R.C."/>
            <person name="Kema G.H.J."/>
            <person name="Lawrence C."/>
            <person name="Scott J.A."/>
            <person name="Spatafora J.W."/>
            <person name="Turgeon B.G."/>
            <person name="de Wit P.J.G.M."/>
            <person name="Zhong S."/>
            <person name="Goodwin S.B."/>
            <person name="Grigoriev I.V."/>
        </authorList>
    </citation>
    <scope>NUCLEOTIDE SEQUENCE [LARGE SCALE GENOMIC DNA]</scope>
    <source>
        <strain evidence="2">NZE10 / CBS 128990</strain>
    </source>
</reference>
<protein>
    <submittedName>
        <fullName evidence="1">Uncharacterized protein</fullName>
    </submittedName>
</protein>
<organism evidence="1 2">
    <name type="scientific">Dothistroma septosporum (strain NZE10 / CBS 128990)</name>
    <name type="common">Red band needle blight fungus</name>
    <name type="synonym">Mycosphaerella pini</name>
    <dbReference type="NCBI Taxonomy" id="675120"/>
    <lineage>
        <taxon>Eukaryota</taxon>
        <taxon>Fungi</taxon>
        <taxon>Dikarya</taxon>
        <taxon>Ascomycota</taxon>
        <taxon>Pezizomycotina</taxon>
        <taxon>Dothideomycetes</taxon>
        <taxon>Dothideomycetidae</taxon>
        <taxon>Mycosphaerellales</taxon>
        <taxon>Mycosphaerellaceae</taxon>
        <taxon>Dothistroma</taxon>
    </lineage>
</organism>
<dbReference type="AlphaFoldDB" id="M2YLU4"/>
<gene>
    <name evidence="1" type="ORF">DOTSEDRAFT_72408</name>
</gene>
<accession>M2YLU4</accession>
<dbReference type="HOGENOM" id="CLU_3014127_0_0_1"/>
<evidence type="ECO:0000313" key="2">
    <source>
        <dbReference type="Proteomes" id="UP000016933"/>
    </source>
</evidence>
<evidence type="ECO:0000313" key="1">
    <source>
        <dbReference type="EMBL" id="EME42981.1"/>
    </source>
</evidence>
<reference evidence="2" key="1">
    <citation type="journal article" date="2012" name="PLoS Genet.">
        <title>The genomes of the fungal plant pathogens Cladosporium fulvum and Dothistroma septosporum reveal adaptation to different hosts and lifestyles but also signatures of common ancestry.</title>
        <authorList>
            <person name="de Wit P.J.G.M."/>
            <person name="van der Burgt A."/>
            <person name="Oekmen B."/>
            <person name="Stergiopoulos I."/>
            <person name="Abd-Elsalam K.A."/>
            <person name="Aerts A.L."/>
            <person name="Bahkali A.H."/>
            <person name="Beenen H.G."/>
            <person name="Chettri P."/>
            <person name="Cox M.P."/>
            <person name="Datema E."/>
            <person name="de Vries R.P."/>
            <person name="Dhillon B."/>
            <person name="Ganley A.R."/>
            <person name="Griffiths S.A."/>
            <person name="Guo Y."/>
            <person name="Hamelin R.C."/>
            <person name="Henrissat B."/>
            <person name="Kabir M.S."/>
            <person name="Jashni M.K."/>
            <person name="Kema G."/>
            <person name="Klaubauf S."/>
            <person name="Lapidus A."/>
            <person name="Levasseur A."/>
            <person name="Lindquist E."/>
            <person name="Mehrabi R."/>
            <person name="Ohm R.A."/>
            <person name="Owen T.J."/>
            <person name="Salamov A."/>
            <person name="Schwelm A."/>
            <person name="Schijlen E."/>
            <person name="Sun H."/>
            <person name="van den Burg H.A."/>
            <person name="van Ham R.C.H.J."/>
            <person name="Zhang S."/>
            <person name="Goodwin S.B."/>
            <person name="Grigoriev I.V."/>
            <person name="Collemare J."/>
            <person name="Bradshaw R.E."/>
        </authorList>
    </citation>
    <scope>NUCLEOTIDE SEQUENCE [LARGE SCALE GENOMIC DNA]</scope>
    <source>
        <strain evidence="2">NZE10 / CBS 128990</strain>
    </source>
</reference>
<keyword evidence="2" id="KW-1185">Reference proteome</keyword>
<dbReference type="EMBL" id="KB446540">
    <property type="protein sequence ID" value="EME42981.1"/>
    <property type="molecule type" value="Genomic_DNA"/>
</dbReference>
<dbReference type="Proteomes" id="UP000016933">
    <property type="component" value="Unassembled WGS sequence"/>
</dbReference>